<dbReference type="SUPFAM" id="SSF56601">
    <property type="entry name" value="beta-lactamase/transpeptidase-like"/>
    <property type="match status" value="1"/>
</dbReference>
<dbReference type="Gene3D" id="3.40.710.10">
    <property type="entry name" value="DD-peptidase/beta-lactamase superfamily"/>
    <property type="match status" value="1"/>
</dbReference>
<reference evidence="4" key="1">
    <citation type="submission" date="2021-01" db="EMBL/GenBank/DDBJ databases">
        <title>Genome public.</title>
        <authorList>
            <person name="Liu C."/>
            <person name="Sun Q."/>
        </authorList>
    </citation>
    <scope>NUCLEOTIDE SEQUENCE</scope>
    <source>
        <strain evidence="4">M6</strain>
    </source>
</reference>
<dbReference type="PROSITE" id="PS51257">
    <property type="entry name" value="PROKAR_LIPOPROTEIN"/>
    <property type="match status" value="1"/>
</dbReference>
<accession>A0A934WSV9</accession>
<feature type="chain" id="PRO_5037945987" evidence="2">
    <location>
        <begin position="23"/>
        <end position="392"/>
    </location>
</feature>
<evidence type="ECO:0000256" key="1">
    <source>
        <dbReference type="SAM" id="MobiDB-lite"/>
    </source>
</evidence>
<dbReference type="PANTHER" id="PTHR46825:SF9">
    <property type="entry name" value="BETA-LACTAMASE-RELATED DOMAIN-CONTAINING PROTEIN"/>
    <property type="match status" value="1"/>
</dbReference>
<feature type="signal peptide" evidence="2">
    <location>
        <begin position="1"/>
        <end position="22"/>
    </location>
</feature>
<dbReference type="EMBL" id="JAEQMG010000125">
    <property type="protein sequence ID" value="MBK6089337.1"/>
    <property type="molecule type" value="Genomic_DNA"/>
</dbReference>
<evidence type="ECO:0000256" key="2">
    <source>
        <dbReference type="SAM" id="SignalP"/>
    </source>
</evidence>
<evidence type="ECO:0000259" key="3">
    <source>
        <dbReference type="Pfam" id="PF00144"/>
    </source>
</evidence>
<proteinExistence type="predicted"/>
<dbReference type="PANTHER" id="PTHR46825">
    <property type="entry name" value="D-ALANYL-D-ALANINE-CARBOXYPEPTIDASE/ENDOPEPTIDASE AMPH"/>
    <property type="match status" value="1"/>
</dbReference>
<keyword evidence="5" id="KW-1185">Reference proteome</keyword>
<keyword evidence="2" id="KW-0732">Signal</keyword>
<protein>
    <submittedName>
        <fullName evidence="4">Beta-lactamase family protein</fullName>
    </submittedName>
</protein>
<dbReference type="RefSeq" id="WP_201428082.1">
    <property type="nucleotide sequence ID" value="NZ_JAEQMG010000125.1"/>
</dbReference>
<feature type="domain" description="Beta-lactamase-related" evidence="3">
    <location>
        <begin position="53"/>
        <end position="377"/>
    </location>
</feature>
<sequence>MKIRSILSIILASLLFVLTACAGSNDTHPTEVTEAVSPTEKGAGSDTELGEAFTRIVRSDGMQGAVLAVYGGEEVYAEGFGEALDGVPNTVDTLYGVASITKQFTAACILQLYENKKLDLDDKLNRFFPDYVHSEKITLRQLLSQRSGIPDYSVETREEKIVAFCDGDETLSEAVTLSTDNTAAENIALIRDMVFSSDLGFTPGERFEYSDSNYGLLAAIIEKVSGMSYHDYVREHIFKPLHIAHASFIDDSADVKDAVIAQTDRVAFSEDYYAVKGAEYGCGDLLISPRELYLWYRGLFGEKIIGEASLKMMTTNYSTEEGIGYGFGLMLATVGGSEVMYHTGWIPSCSSAVFYIPDKDYCQIVSGNRSVGNPHQVAIDLLDQAIERLSLS</sequence>
<name>A0A934WSV9_9FIRM</name>
<dbReference type="InterPro" id="IPR001466">
    <property type="entry name" value="Beta-lactam-related"/>
</dbReference>
<evidence type="ECO:0000313" key="4">
    <source>
        <dbReference type="EMBL" id="MBK6089337.1"/>
    </source>
</evidence>
<evidence type="ECO:0000313" key="5">
    <source>
        <dbReference type="Proteomes" id="UP000633365"/>
    </source>
</evidence>
<dbReference type="InterPro" id="IPR012338">
    <property type="entry name" value="Beta-lactam/transpept-like"/>
</dbReference>
<organism evidence="4 5">
    <name type="scientific">Ruminococcus difficilis</name>
    <dbReference type="NCBI Taxonomy" id="2763069"/>
    <lineage>
        <taxon>Bacteria</taxon>
        <taxon>Bacillati</taxon>
        <taxon>Bacillota</taxon>
        <taxon>Clostridia</taxon>
        <taxon>Eubacteriales</taxon>
        <taxon>Oscillospiraceae</taxon>
        <taxon>Ruminococcus</taxon>
    </lineage>
</organism>
<feature type="region of interest" description="Disordered" evidence="1">
    <location>
        <begin position="27"/>
        <end position="46"/>
    </location>
</feature>
<dbReference type="AlphaFoldDB" id="A0A934WSV9"/>
<dbReference type="Proteomes" id="UP000633365">
    <property type="component" value="Unassembled WGS sequence"/>
</dbReference>
<dbReference type="InterPro" id="IPR050491">
    <property type="entry name" value="AmpC-like"/>
</dbReference>
<gene>
    <name evidence="4" type="ORF">JKK62_11915</name>
</gene>
<dbReference type="Pfam" id="PF00144">
    <property type="entry name" value="Beta-lactamase"/>
    <property type="match status" value="1"/>
</dbReference>
<comment type="caution">
    <text evidence="4">The sequence shown here is derived from an EMBL/GenBank/DDBJ whole genome shotgun (WGS) entry which is preliminary data.</text>
</comment>